<dbReference type="AlphaFoldDB" id="A0A5N5J737"/>
<feature type="domain" description="Cadherin" evidence="6">
    <location>
        <begin position="127"/>
        <end position="228"/>
    </location>
</feature>
<dbReference type="CDD" id="cd11304">
    <property type="entry name" value="Cadherin_repeat"/>
    <property type="match status" value="2"/>
</dbReference>
<evidence type="ECO:0000256" key="1">
    <source>
        <dbReference type="ARBA" id="ARBA00004370"/>
    </source>
</evidence>
<dbReference type="PROSITE" id="PS50268">
    <property type="entry name" value="CADHERIN_2"/>
    <property type="match status" value="2"/>
</dbReference>
<dbReference type="OrthoDB" id="9813840at2"/>
<dbReference type="PROSITE" id="PS50093">
    <property type="entry name" value="PKD"/>
    <property type="match status" value="1"/>
</dbReference>
<evidence type="ECO:0000256" key="3">
    <source>
        <dbReference type="ARBA" id="ARBA00022837"/>
    </source>
</evidence>
<keyword evidence="8" id="KW-1185">Reference proteome</keyword>
<dbReference type="GO" id="GO:0008013">
    <property type="term" value="F:beta-catenin binding"/>
    <property type="evidence" value="ECO:0007669"/>
    <property type="project" value="TreeGrafter"/>
</dbReference>
<dbReference type="InterPro" id="IPR011889">
    <property type="entry name" value="Liste_lipo_26"/>
</dbReference>
<dbReference type="Proteomes" id="UP000319204">
    <property type="component" value="Unassembled WGS sequence"/>
</dbReference>
<dbReference type="InterPro" id="IPR035986">
    <property type="entry name" value="PKD_dom_sf"/>
</dbReference>
<evidence type="ECO:0000259" key="6">
    <source>
        <dbReference type="PROSITE" id="PS50268"/>
    </source>
</evidence>
<comment type="caution">
    <text evidence="7">The sequence shown here is derived from an EMBL/GenBank/DDBJ whole genome shotgun (WGS) entry which is preliminary data.</text>
</comment>
<accession>A0A5N5J737</accession>
<dbReference type="InterPro" id="IPR039808">
    <property type="entry name" value="Cadherin"/>
</dbReference>
<dbReference type="NCBIfam" id="TIGR02167">
    <property type="entry name" value="Liste_lipo_26"/>
    <property type="match status" value="4"/>
</dbReference>
<dbReference type="InterPro" id="IPR000601">
    <property type="entry name" value="PKD_dom"/>
</dbReference>
<evidence type="ECO:0000256" key="2">
    <source>
        <dbReference type="ARBA" id="ARBA00022737"/>
    </source>
</evidence>
<dbReference type="Pfam" id="PF03382">
    <property type="entry name" value="DUF285"/>
    <property type="match status" value="2"/>
</dbReference>
<proteinExistence type="predicted"/>
<dbReference type="InterPro" id="IPR015919">
    <property type="entry name" value="Cadherin-like_sf"/>
</dbReference>
<feature type="domain" description="PKD" evidence="5">
    <location>
        <begin position="254"/>
        <end position="286"/>
    </location>
</feature>
<sequence>MKNLLYVILITGMILSCSKDDDPKQPQNSPPTINAQTFIAHENIPDDEIVGTVMATDADDDALTFSIKTNSNDLFEVTPAGALSLANGKRLSFATAQTHEIVVSVSDGTIDSNAEVTINVTQNQIPSIADQSFEAAEDIADTSVIGTIMANDLDGDALVFSITVNDNDLFEISESGELKLMNGYHLDYETATEHVITVSVSDGINSVEAQVTITVTNVIDTLAEEPDSFVTKWKTETDNETIVIGVNDLYSYDYKIDWGDGTVEEIAHNSNPEHTYVTAGTYTVAIQGDFPAIQMGNASIHAGKLVEITQWGTISWKTMESAFKGCHKMEYHATDMPNLSQVTNLSYMFWGARSFNGAIGNWDTGNVTNMSAMFYYAESFNQDLNDWDVSKVQTMNSLFAHALAFNGNISEWNVGNVVNMNSMFYRALSFNQNIGGWNVGKVGIMTSMFQAAEMFNQDLNSWNVSNVADMSGMFRSATAFNGDISAWDVSNVTDMSSMFHFAAYFNQDIGGWDVSKVQNMGFMFHSAVSFNQDISGWNVGQVNQMSSMFSNAASFNQDIGGWNVSNVIQMYEMFASAISFNQDISGWNMGNVSNMQYMFNYASAFDQNLGAWNIASSGHLYGIFNNSGLSTANYDNTLIGWAANPDTPDNIILGNNNLTYCNGANARDELINIKGWTIIDDGIDPNCN</sequence>
<name>A0A5N5J737_9FLAO</name>
<dbReference type="InterPro" id="IPR005046">
    <property type="entry name" value="DUF285"/>
</dbReference>
<dbReference type="CDD" id="cd00146">
    <property type="entry name" value="PKD"/>
    <property type="match status" value="1"/>
</dbReference>
<dbReference type="PANTHER" id="PTHR24027">
    <property type="entry name" value="CADHERIN-23"/>
    <property type="match status" value="1"/>
</dbReference>
<dbReference type="SMART" id="SM00112">
    <property type="entry name" value="CA"/>
    <property type="match status" value="2"/>
</dbReference>
<dbReference type="RefSeq" id="WP_151889075.1">
    <property type="nucleotide sequence ID" value="NZ_VNIK02000001.1"/>
</dbReference>
<keyword evidence="3" id="KW-0106">Calcium</keyword>
<dbReference type="InterPro" id="IPR013783">
    <property type="entry name" value="Ig-like_fold"/>
</dbReference>
<dbReference type="Gene3D" id="2.60.40.60">
    <property type="entry name" value="Cadherins"/>
    <property type="match status" value="2"/>
</dbReference>
<reference evidence="7" key="1">
    <citation type="submission" date="2019-10" db="EMBL/GenBank/DDBJ databases">
        <title>Muricauda hadale sp. nov., a piezophilic bacterium isolated from hadopelagic water of the Mariana Trench.</title>
        <authorList>
            <person name="Wei Y."/>
        </authorList>
    </citation>
    <scope>NUCLEOTIDE SEQUENCE [LARGE SCALE GENOMIC DNA]</scope>
    <source>
        <strain evidence="7">MT-229</strain>
    </source>
</reference>
<dbReference type="GO" id="GO:0007156">
    <property type="term" value="P:homophilic cell adhesion via plasma membrane adhesion molecules"/>
    <property type="evidence" value="ECO:0007669"/>
    <property type="project" value="InterPro"/>
</dbReference>
<evidence type="ECO:0000313" key="7">
    <source>
        <dbReference type="EMBL" id="KAB5491930.1"/>
    </source>
</evidence>
<keyword evidence="4" id="KW-0472">Membrane</keyword>
<dbReference type="Gene3D" id="2.60.40.10">
    <property type="entry name" value="Immunoglobulins"/>
    <property type="match status" value="1"/>
</dbReference>
<keyword evidence="2" id="KW-0677">Repeat</keyword>
<dbReference type="GO" id="GO:0016477">
    <property type="term" value="P:cell migration"/>
    <property type="evidence" value="ECO:0007669"/>
    <property type="project" value="TreeGrafter"/>
</dbReference>
<dbReference type="InterPro" id="IPR002126">
    <property type="entry name" value="Cadherin-like_dom"/>
</dbReference>
<evidence type="ECO:0000313" key="8">
    <source>
        <dbReference type="Proteomes" id="UP000319204"/>
    </source>
</evidence>
<dbReference type="EMBL" id="VNIK02000001">
    <property type="protein sequence ID" value="KAB5491930.1"/>
    <property type="molecule type" value="Genomic_DNA"/>
</dbReference>
<feature type="domain" description="Cadherin" evidence="6">
    <location>
        <begin position="32"/>
        <end position="128"/>
    </location>
</feature>
<organism evidence="7 8">
    <name type="scientific">Flagellimonas hadalis</name>
    <dbReference type="NCBI Taxonomy" id="2597517"/>
    <lineage>
        <taxon>Bacteria</taxon>
        <taxon>Pseudomonadati</taxon>
        <taxon>Bacteroidota</taxon>
        <taxon>Flavobacteriia</taxon>
        <taxon>Flavobacteriales</taxon>
        <taxon>Flavobacteriaceae</taxon>
        <taxon>Flagellimonas</taxon>
    </lineage>
</organism>
<evidence type="ECO:0000259" key="5">
    <source>
        <dbReference type="PROSITE" id="PS50093"/>
    </source>
</evidence>
<dbReference type="SUPFAM" id="SSF49313">
    <property type="entry name" value="Cadherin-like"/>
    <property type="match status" value="2"/>
</dbReference>
<comment type="subcellular location">
    <subcellularLocation>
        <location evidence="1">Membrane</location>
    </subcellularLocation>
</comment>
<dbReference type="GO" id="GO:0045296">
    <property type="term" value="F:cadherin binding"/>
    <property type="evidence" value="ECO:0007669"/>
    <property type="project" value="TreeGrafter"/>
</dbReference>
<gene>
    <name evidence="7" type="ORF">FOT42_002965</name>
</gene>
<protein>
    <submittedName>
        <fullName evidence="7">BspA family leucine-rich repeat surface protein</fullName>
    </submittedName>
</protein>
<evidence type="ECO:0000256" key="4">
    <source>
        <dbReference type="ARBA" id="ARBA00023136"/>
    </source>
</evidence>
<dbReference type="GO" id="GO:0005509">
    <property type="term" value="F:calcium ion binding"/>
    <property type="evidence" value="ECO:0007669"/>
    <property type="project" value="InterPro"/>
</dbReference>
<dbReference type="PROSITE" id="PS51257">
    <property type="entry name" value="PROKAR_LIPOPROTEIN"/>
    <property type="match status" value="1"/>
</dbReference>
<dbReference type="PANTHER" id="PTHR24027:SF438">
    <property type="entry name" value="CADHERIN 23"/>
    <property type="match status" value="1"/>
</dbReference>
<dbReference type="GO" id="GO:0016342">
    <property type="term" value="C:catenin complex"/>
    <property type="evidence" value="ECO:0007669"/>
    <property type="project" value="TreeGrafter"/>
</dbReference>
<dbReference type="SUPFAM" id="SSF49299">
    <property type="entry name" value="PKD domain"/>
    <property type="match status" value="1"/>
</dbReference>